<dbReference type="EMBL" id="JAMKFB020000020">
    <property type="protein sequence ID" value="KAL0164800.1"/>
    <property type="molecule type" value="Genomic_DNA"/>
</dbReference>
<gene>
    <name evidence="14" type="ORF">M9458_040553</name>
</gene>
<evidence type="ECO:0000256" key="8">
    <source>
        <dbReference type="ARBA" id="ARBA00022842"/>
    </source>
</evidence>
<feature type="non-terminal residue" evidence="14">
    <location>
        <position position="49"/>
    </location>
</feature>
<keyword evidence="15" id="KW-1185">Reference proteome</keyword>
<feature type="non-terminal residue" evidence="14">
    <location>
        <position position="1"/>
    </location>
</feature>
<keyword evidence="5" id="KW-0808">Transferase</keyword>
<keyword evidence="10" id="KW-0943">RNA-mediated gene silencing</keyword>
<evidence type="ECO:0000313" key="15">
    <source>
        <dbReference type="Proteomes" id="UP001529510"/>
    </source>
</evidence>
<protein>
    <recommendedName>
        <fullName evidence="3">Small RNA 2'-O-methyltransferase</fullName>
        <ecNumber evidence="12">2.1.1.386</ecNumber>
    </recommendedName>
    <alternativeName>
        <fullName evidence="11">HEN1 methyltransferase homolog 1</fullName>
    </alternativeName>
</protein>
<evidence type="ECO:0000256" key="2">
    <source>
        <dbReference type="ARBA" id="ARBA00009026"/>
    </source>
</evidence>
<keyword evidence="8" id="KW-0460">Magnesium</keyword>
<dbReference type="PANTHER" id="PTHR21404">
    <property type="entry name" value="HEN1"/>
    <property type="match status" value="1"/>
</dbReference>
<keyword evidence="6" id="KW-0949">S-adenosyl-L-methionine</keyword>
<dbReference type="Proteomes" id="UP001529510">
    <property type="component" value="Unassembled WGS sequence"/>
</dbReference>
<dbReference type="GO" id="GO:0001510">
    <property type="term" value="P:RNA methylation"/>
    <property type="evidence" value="ECO:0007669"/>
    <property type="project" value="UniProtKB-ARBA"/>
</dbReference>
<organism evidence="14 15">
    <name type="scientific">Cirrhinus mrigala</name>
    <name type="common">Mrigala</name>
    <dbReference type="NCBI Taxonomy" id="683832"/>
    <lineage>
        <taxon>Eukaryota</taxon>
        <taxon>Metazoa</taxon>
        <taxon>Chordata</taxon>
        <taxon>Craniata</taxon>
        <taxon>Vertebrata</taxon>
        <taxon>Euteleostomi</taxon>
        <taxon>Actinopterygii</taxon>
        <taxon>Neopterygii</taxon>
        <taxon>Teleostei</taxon>
        <taxon>Ostariophysi</taxon>
        <taxon>Cypriniformes</taxon>
        <taxon>Cyprinidae</taxon>
        <taxon>Labeoninae</taxon>
        <taxon>Labeonini</taxon>
        <taxon>Cirrhinus</taxon>
    </lineage>
</organism>
<dbReference type="InterPro" id="IPR029063">
    <property type="entry name" value="SAM-dependent_MTases_sf"/>
</dbReference>
<keyword evidence="7" id="KW-0479">Metal-binding</keyword>
<dbReference type="AlphaFoldDB" id="A0ABD0NU67"/>
<evidence type="ECO:0000256" key="5">
    <source>
        <dbReference type="ARBA" id="ARBA00022679"/>
    </source>
</evidence>
<evidence type="ECO:0000256" key="12">
    <source>
        <dbReference type="ARBA" id="ARBA00035025"/>
    </source>
</evidence>
<dbReference type="EC" id="2.1.1.386" evidence="12"/>
<dbReference type="GO" id="GO:0090486">
    <property type="term" value="F:small RNA 2'-O-methyltransferase activity"/>
    <property type="evidence" value="ECO:0007669"/>
    <property type="project" value="UniProtKB-EC"/>
</dbReference>
<dbReference type="GO" id="GO:0003723">
    <property type="term" value="F:RNA binding"/>
    <property type="evidence" value="ECO:0007669"/>
    <property type="project" value="UniProtKB-KW"/>
</dbReference>
<keyword evidence="9" id="KW-0694">RNA-binding</keyword>
<evidence type="ECO:0000256" key="7">
    <source>
        <dbReference type="ARBA" id="ARBA00022723"/>
    </source>
</evidence>
<dbReference type="Gene3D" id="3.40.50.150">
    <property type="entry name" value="Vaccinia Virus protein VP39"/>
    <property type="match status" value="1"/>
</dbReference>
<evidence type="ECO:0000256" key="1">
    <source>
        <dbReference type="ARBA" id="ARBA00001946"/>
    </source>
</evidence>
<comment type="similarity">
    <text evidence="2">Belongs to the methyltransferase superfamily. HEN1 family.</text>
</comment>
<comment type="cofactor">
    <cofactor evidence="1">
        <name>Mg(2+)</name>
        <dbReference type="ChEBI" id="CHEBI:18420"/>
    </cofactor>
</comment>
<evidence type="ECO:0000256" key="13">
    <source>
        <dbReference type="ARBA" id="ARBA00048418"/>
    </source>
</evidence>
<evidence type="ECO:0000256" key="11">
    <source>
        <dbReference type="ARBA" id="ARBA00029981"/>
    </source>
</evidence>
<accession>A0ABD0NU67</accession>
<evidence type="ECO:0000256" key="6">
    <source>
        <dbReference type="ARBA" id="ARBA00022691"/>
    </source>
</evidence>
<name>A0ABD0NU67_CIRMR</name>
<evidence type="ECO:0000256" key="4">
    <source>
        <dbReference type="ARBA" id="ARBA00022603"/>
    </source>
</evidence>
<sequence length="49" mass="5622">FTEVVFGYMAPGAVIVSTPNAEFNPLLPGLRGFRNYDHKFEWTRAEFQT</sequence>
<dbReference type="GO" id="GO:0031047">
    <property type="term" value="P:regulatory ncRNA-mediated gene silencing"/>
    <property type="evidence" value="ECO:0007669"/>
    <property type="project" value="UniProtKB-KW"/>
</dbReference>
<comment type="catalytic activity">
    <reaction evidence="13">
        <text>small RNA 3'-end nucleotide + S-adenosyl-L-methionine = small RNA 3'-end 2'-O-methylnucleotide + S-adenosyl-L-homocysteine + H(+)</text>
        <dbReference type="Rhea" id="RHEA:37887"/>
        <dbReference type="Rhea" id="RHEA-COMP:10415"/>
        <dbReference type="Rhea" id="RHEA-COMP:10416"/>
        <dbReference type="ChEBI" id="CHEBI:15378"/>
        <dbReference type="ChEBI" id="CHEBI:57856"/>
        <dbReference type="ChEBI" id="CHEBI:59789"/>
        <dbReference type="ChEBI" id="CHEBI:74896"/>
        <dbReference type="ChEBI" id="CHEBI:74898"/>
        <dbReference type="EC" id="2.1.1.386"/>
    </reaction>
</comment>
<dbReference type="InterPro" id="IPR026610">
    <property type="entry name" value="Hen1"/>
</dbReference>
<evidence type="ECO:0000256" key="10">
    <source>
        <dbReference type="ARBA" id="ARBA00023158"/>
    </source>
</evidence>
<dbReference type="GO" id="GO:0046872">
    <property type="term" value="F:metal ion binding"/>
    <property type="evidence" value="ECO:0007669"/>
    <property type="project" value="UniProtKB-KW"/>
</dbReference>
<reference evidence="14 15" key="1">
    <citation type="submission" date="2024-05" db="EMBL/GenBank/DDBJ databases">
        <title>Genome sequencing and assembly of Indian major carp, Cirrhinus mrigala (Hamilton, 1822).</title>
        <authorList>
            <person name="Mohindra V."/>
            <person name="Chowdhury L.M."/>
            <person name="Lal K."/>
            <person name="Jena J.K."/>
        </authorList>
    </citation>
    <scope>NUCLEOTIDE SEQUENCE [LARGE SCALE GENOMIC DNA]</scope>
    <source>
        <strain evidence="14">CM1030</strain>
        <tissue evidence="14">Blood</tissue>
    </source>
</reference>
<proteinExistence type="inferred from homology"/>
<evidence type="ECO:0000256" key="3">
    <source>
        <dbReference type="ARBA" id="ARBA00021330"/>
    </source>
</evidence>
<dbReference type="PANTHER" id="PTHR21404:SF3">
    <property type="entry name" value="SMALL RNA 2'-O-METHYLTRANSFERASE"/>
    <property type="match status" value="1"/>
</dbReference>
<evidence type="ECO:0000256" key="9">
    <source>
        <dbReference type="ARBA" id="ARBA00022884"/>
    </source>
</evidence>
<comment type="caution">
    <text evidence="14">The sequence shown here is derived from an EMBL/GenBank/DDBJ whole genome shotgun (WGS) entry which is preliminary data.</text>
</comment>
<keyword evidence="4" id="KW-0489">Methyltransferase</keyword>
<evidence type="ECO:0000313" key="14">
    <source>
        <dbReference type="EMBL" id="KAL0164800.1"/>
    </source>
</evidence>